<dbReference type="Proteomes" id="UP000283433">
    <property type="component" value="Unassembled WGS sequence"/>
</dbReference>
<accession>A0A419S897</accession>
<organism evidence="1 2">
    <name type="scientific">Pelobium manganitolerans</name>
    <dbReference type="NCBI Taxonomy" id="1842495"/>
    <lineage>
        <taxon>Bacteria</taxon>
        <taxon>Pseudomonadati</taxon>
        <taxon>Bacteroidota</taxon>
        <taxon>Sphingobacteriia</taxon>
        <taxon>Sphingobacteriales</taxon>
        <taxon>Sphingobacteriaceae</taxon>
        <taxon>Pelobium</taxon>
    </lineage>
</organism>
<keyword evidence="2" id="KW-1185">Reference proteome</keyword>
<comment type="caution">
    <text evidence="1">The sequence shown here is derived from an EMBL/GenBank/DDBJ whole genome shotgun (WGS) entry which is preliminary data.</text>
</comment>
<dbReference type="AlphaFoldDB" id="A0A419S897"/>
<evidence type="ECO:0000313" key="1">
    <source>
        <dbReference type="EMBL" id="RKD17893.1"/>
    </source>
</evidence>
<sequence>MLPHDFLFKNRYAFLFHFKSKGISVFLTQKQGRAFLVCKKNLHPFGSYFFDKTLFLLNTNLFMLVKRNKAYSGSLDE</sequence>
<reference evidence="1 2" key="1">
    <citation type="submission" date="2016-07" db="EMBL/GenBank/DDBJ databases">
        <title>Genome of Pelobium manganitolerans.</title>
        <authorList>
            <person name="Wu S."/>
            <person name="Wang G."/>
        </authorList>
    </citation>
    <scope>NUCLEOTIDE SEQUENCE [LARGE SCALE GENOMIC DNA]</scope>
    <source>
        <strain evidence="1 2">YS-25</strain>
    </source>
</reference>
<protein>
    <submittedName>
        <fullName evidence="1">Uncharacterized protein</fullName>
    </submittedName>
</protein>
<evidence type="ECO:0000313" key="2">
    <source>
        <dbReference type="Proteomes" id="UP000283433"/>
    </source>
</evidence>
<dbReference type="EMBL" id="MBTA01000007">
    <property type="protein sequence ID" value="RKD17893.1"/>
    <property type="molecule type" value="Genomic_DNA"/>
</dbReference>
<name>A0A419S897_9SPHI</name>
<proteinExistence type="predicted"/>
<gene>
    <name evidence="1" type="ORF">BCY91_16600</name>
</gene>